<dbReference type="Proteomes" id="UP001168877">
    <property type="component" value="Unassembled WGS sequence"/>
</dbReference>
<proteinExistence type="predicted"/>
<keyword evidence="3" id="KW-0238">DNA-binding</keyword>
<evidence type="ECO:0000256" key="1">
    <source>
        <dbReference type="ARBA" id="ARBA00004123"/>
    </source>
</evidence>
<dbReference type="GO" id="GO:0003677">
    <property type="term" value="F:DNA binding"/>
    <property type="evidence" value="ECO:0007669"/>
    <property type="project" value="UniProtKB-KW"/>
</dbReference>
<evidence type="ECO:0008006" key="10">
    <source>
        <dbReference type="Google" id="ProtNLM"/>
    </source>
</evidence>
<evidence type="ECO:0000256" key="6">
    <source>
        <dbReference type="SAM" id="MobiDB-lite"/>
    </source>
</evidence>
<sequence length="126" mass="14840">MLSSQKLETTNSTMENNGENSGGERHNDATIGEERHLVMRMSRFGRSTLARVQRRSHSRRSNRSESVFQDNMFPAYRWLLPGWIVEERRMNTGRIYKYFYDPAGNMYYSRAEVLNAWERLGMVVIP</sequence>
<keyword evidence="5" id="KW-0539">Nucleus</keyword>
<dbReference type="SUPFAM" id="SSF54171">
    <property type="entry name" value="DNA-binding domain"/>
    <property type="match status" value="1"/>
</dbReference>
<keyword evidence="9" id="KW-1185">Reference proteome</keyword>
<comment type="subcellular location">
    <subcellularLocation>
        <location evidence="1">Nucleus</location>
    </subcellularLocation>
</comment>
<reference evidence="7" key="1">
    <citation type="journal article" date="2022" name="Plant J.">
        <title>Strategies of tolerance reflected in two North American maple genomes.</title>
        <authorList>
            <person name="McEvoy S.L."/>
            <person name="Sezen U.U."/>
            <person name="Trouern-Trend A."/>
            <person name="McMahon S.M."/>
            <person name="Schaberg P.G."/>
            <person name="Yang J."/>
            <person name="Wegrzyn J.L."/>
            <person name="Swenson N.G."/>
        </authorList>
    </citation>
    <scope>NUCLEOTIDE SEQUENCE</scope>
    <source>
        <strain evidence="7">NS2018</strain>
    </source>
</reference>
<dbReference type="GO" id="GO:0005634">
    <property type="term" value="C:nucleus"/>
    <property type="evidence" value="ECO:0007669"/>
    <property type="project" value="UniProtKB-SubCell"/>
</dbReference>
<feature type="region of interest" description="Disordered" evidence="6">
    <location>
        <begin position="1"/>
        <end position="31"/>
    </location>
</feature>
<protein>
    <recommendedName>
        <fullName evidence="10">MBD domain-containing protein</fullName>
    </recommendedName>
</protein>
<evidence type="ECO:0000256" key="3">
    <source>
        <dbReference type="ARBA" id="ARBA00023125"/>
    </source>
</evidence>
<dbReference type="EMBL" id="JAUESC010000380">
    <property type="protein sequence ID" value="KAK0592220.1"/>
    <property type="molecule type" value="Genomic_DNA"/>
</dbReference>
<gene>
    <name evidence="7" type="ORF">LWI29_015304</name>
    <name evidence="8" type="ORF">LWI29_036567</name>
</gene>
<keyword evidence="4" id="KW-0804">Transcription</keyword>
<evidence type="ECO:0000256" key="2">
    <source>
        <dbReference type="ARBA" id="ARBA00023015"/>
    </source>
</evidence>
<feature type="compositionally biased region" description="Basic and acidic residues" evidence="6">
    <location>
        <begin position="22"/>
        <end position="31"/>
    </location>
</feature>
<keyword evidence="2" id="KW-0805">Transcription regulation</keyword>
<dbReference type="Gene3D" id="3.30.890.10">
    <property type="entry name" value="Methyl-cpg-binding Protein 2, Chain A"/>
    <property type="match status" value="1"/>
</dbReference>
<dbReference type="InterPro" id="IPR016177">
    <property type="entry name" value="DNA-bd_dom_sf"/>
</dbReference>
<dbReference type="AlphaFoldDB" id="A0AA39SL55"/>
<dbReference type="EMBL" id="JAUESC010000380">
    <property type="protein sequence ID" value="KAK0593436.1"/>
    <property type="molecule type" value="Genomic_DNA"/>
</dbReference>
<evidence type="ECO:0000313" key="8">
    <source>
        <dbReference type="EMBL" id="KAK0593436.1"/>
    </source>
</evidence>
<accession>A0AA39SL55</accession>
<feature type="compositionally biased region" description="Polar residues" evidence="6">
    <location>
        <begin position="1"/>
        <end position="19"/>
    </location>
</feature>
<evidence type="ECO:0000313" key="7">
    <source>
        <dbReference type="EMBL" id="KAK0592220.1"/>
    </source>
</evidence>
<name>A0AA39SL55_ACESA</name>
<organism evidence="7 9">
    <name type="scientific">Acer saccharum</name>
    <name type="common">Sugar maple</name>
    <dbReference type="NCBI Taxonomy" id="4024"/>
    <lineage>
        <taxon>Eukaryota</taxon>
        <taxon>Viridiplantae</taxon>
        <taxon>Streptophyta</taxon>
        <taxon>Embryophyta</taxon>
        <taxon>Tracheophyta</taxon>
        <taxon>Spermatophyta</taxon>
        <taxon>Magnoliopsida</taxon>
        <taxon>eudicotyledons</taxon>
        <taxon>Gunneridae</taxon>
        <taxon>Pentapetalae</taxon>
        <taxon>rosids</taxon>
        <taxon>malvids</taxon>
        <taxon>Sapindales</taxon>
        <taxon>Sapindaceae</taxon>
        <taxon>Hippocastanoideae</taxon>
        <taxon>Acereae</taxon>
        <taxon>Acer</taxon>
    </lineage>
</organism>
<evidence type="ECO:0000256" key="4">
    <source>
        <dbReference type="ARBA" id="ARBA00023163"/>
    </source>
</evidence>
<evidence type="ECO:0000313" key="9">
    <source>
        <dbReference type="Proteomes" id="UP001168877"/>
    </source>
</evidence>
<reference evidence="7" key="2">
    <citation type="submission" date="2023-06" db="EMBL/GenBank/DDBJ databases">
        <authorList>
            <person name="Swenson N.G."/>
            <person name="Wegrzyn J.L."/>
            <person name="Mcevoy S.L."/>
        </authorList>
    </citation>
    <scope>NUCLEOTIDE SEQUENCE</scope>
    <source>
        <strain evidence="7">NS2018</strain>
        <tissue evidence="7">Leaf</tissue>
    </source>
</reference>
<evidence type="ECO:0000256" key="5">
    <source>
        <dbReference type="ARBA" id="ARBA00023242"/>
    </source>
</evidence>
<comment type="caution">
    <text evidence="7">The sequence shown here is derived from an EMBL/GenBank/DDBJ whole genome shotgun (WGS) entry which is preliminary data.</text>
</comment>